<dbReference type="EMBL" id="JAGFBR010000008">
    <property type="protein sequence ID" value="KAH0463095.1"/>
    <property type="molecule type" value="Genomic_DNA"/>
</dbReference>
<evidence type="ECO:0000313" key="4">
    <source>
        <dbReference type="Proteomes" id="UP000775213"/>
    </source>
</evidence>
<organism evidence="3 4">
    <name type="scientific">Dendrobium chrysotoxum</name>
    <name type="common">Orchid</name>
    <dbReference type="NCBI Taxonomy" id="161865"/>
    <lineage>
        <taxon>Eukaryota</taxon>
        <taxon>Viridiplantae</taxon>
        <taxon>Streptophyta</taxon>
        <taxon>Embryophyta</taxon>
        <taxon>Tracheophyta</taxon>
        <taxon>Spermatophyta</taxon>
        <taxon>Magnoliopsida</taxon>
        <taxon>Liliopsida</taxon>
        <taxon>Asparagales</taxon>
        <taxon>Orchidaceae</taxon>
        <taxon>Epidendroideae</taxon>
        <taxon>Malaxideae</taxon>
        <taxon>Dendrobiinae</taxon>
        <taxon>Dendrobium</taxon>
    </lineage>
</organism>
<sequence>MPGRMNSSQTEMNGTSKPKRKNFLWSLKPEWITGLLQIMMEYVNANMRSAQGFKDSVYQGAAQKMKEKFGIEVTSEQCKNQIRHQRNVWIHIQELKRKSGVSWDETKKMIVMGQEEYASHIQAFPKDAAYLNIAIANYVELEIVCGLGHATGEWAKSGNSQTPLGTQETDIGDDEPSQFMDVGADGSMSNNWSDMQVMEDSSEKIKKSLPSSSTGGGIKRKSKRSAIDQDIRECICLMADSVTEVANAIKSSTTSPKQIRNMYTELMFELTNIPGFSEEEIDTIYDNLSRNPTLIPSFLSKPTDSKARWMRKDLGK</sequence>
<evidence type="ECO:0000259" key="2">
    <source>
        <dbReference type="Pfam" id="PF12776"/>
    </source>
</evidence>
<proteinExistence type="predicted"/>
<evidence type="ECO:0000256" key="1">
    <source>
        <dbReference type="SAM" id="MobiDB-lite"/>
    </source>
</evidence>
<dbReference type="Proteomes" id="UP000775213">
    <property type="component" value="Unassembled WGS sequence"/>
</dbReference>
<comment type="caution">
    <text evidence="3">The sequence shown here is derived from an EMBL/GenBank/DDBJ whole genome shotgun (WGS) entry which is preliminary data.</text>
</comment>
<dbReference type="AlphaFoldDB" id="A0AAV7GMN6"/>
<dbReference type="PANTHER" id="PTHR47127">
    <property type="entry name" value="10A19I.15"/>
    <property type="match status" value="1"/>
</dbReference>
<feature type="region of interest" description="Disordered" evidence="1">
    <location>
        <begin position="201"/>
        <end position="224"/>
    </location>
</feature>
<reference evidence="3 4" key="1">
    <citation type="journal article" date="2021" name="Hortic Res">
        <title>Chromosome-scale assembly of the Dendrobium chrysotoxum genome enhances the understanding of orchid evolution.</title>
        <authorList>
            <person name="Zhang Y."/>
            <person name="Zhang G.Q."/>
            <person name="Zhang D."/>
            <person name="Liu X.D."/>
            <person name="Xu X.Y."/>
            <person name="Sun W.H."/>
            <person name="Yu X."/>
            <person name="Zhu X."/>
            <person name="Wang Z.W."/>
            <person name="Zhao X."/>
            <person name="Zhong W.Y."/>
            <person name="Chen H."/>
            <person name="Yin W.L."/>
            <person name="Huang T."/>
            <person name="Niu S.C."/>
            <person name="Liu Z.J."/>
        </authorList>
    </citation>
    <scope>NUCLEOTIDE SEQUENCE [LARGE SCALE GENOMIC DNA]</scope>
    <source>
        <strain evidence="3">Lindl</strain>
    </source>
</reference>
<protein>
    <recommendedName>
        <fullName evidence="2">Myb/SANT-like domain-containing protein</fullName>
    </recommendedName>
</protein>
<keyword evidence="4" id="KW-1185">Reference proteome</keyword>
<dbReference type="InterPro" id="IPR024752">
    <property type="entry name" value="Myb/SANT-like_dom"/>
</dbReference>
<gene>
    <name evidence="3" type="ORF">IEQ34_007677</name>
</gene>
<dbReference type="Pfam" id="PF12776">
    <property type="entry name" value="Myb_DNA-bind_3"/>
    <property type="match status" value="1"/>
</dbReference>
<evidence type="ECO:0000313" key="3">
    <source>
        <dbReference type="EMBL" id="KAH0463095.1"/>
    </source>
</evidence>
<feature type="domain" description="Myb/SANT-like" evidence="2">
    <location>
        <begin position="33"/>
        <end position="115"/>
    </location>
</feature>
<name>A0AAV7GMN6_DENCH</name>
<accession>A0AAV7GMN6</accession>